<keyword evidence="1" id="KW-0812">Transmembrane</keyword>
<name>A0A443SWD8_9ACAR</name>
<dbReference type="InterPro" id="IPR006029">
    <property type="entry name" value="Neurotrans-gated_channel_TM"/>
</dbReference>
<keyword evidence="1" id="KW-1133">Transmembrane helix</keyword>
<gene>
    <name evidence="3" type="ORF">B4U80_13586</name>
</gene>
<dbReference type="GO" id="GO:0099095">
    <property type="term" value="F:ligand-gated monoatomic anion channel activity"/>
    <property type="evidence" value="ECO:0007669"/>
    <property type="project" value="UniProtKB-ARBA"/>
</dbReference>
<dbReference type="InterPro" id="IPR036719">
    <property type="entry name" value="Neuro-gated_channel_TM_sf"/>
</dbReference>
<dbReference type="OrthoDB" id="6526626at2759"/>
<accession>A0A443SWD8</accession>
<dbReference type="GO" id="GO:0005254">
    <property type="term" value="F:chloride channel activity"/>
    <property type="evidence" value="ECO:0007669"/>
    <property type="project" value="UniProtKB-ARBA"/>
</dbReference>
<dbReference type="GO" id="GO:0004888">
    <property type="term" value="F:transmembrane signaling receptor activity"/>
    <property type="evidence" value="ECO:0007669"/>
    <property type="project" value="InterPro"/>
</dbReference>
<keyword evidence="1" id="KW-0472">Membrane</keyword>
<evidence type="ECO:0000256" key="1">
    <source>
        <dbReference type="SAM" id="Phobius"/>
    </source>
</evidence>
<dbReference type="InterPro" id="IPR038050">
    <property type="entry name" value="Neuro_actylchol_rec"/>
</dbReference>
<dbReference type="PRINTS" id="PR00253">
    <property type="entry name" value="GABAARECEPTR"/>
</dbReference>
<feature type="transmembrane region" description="Helical" evidence="1">
    <location>
        <begin position="21"/>
        <end position="40"/>
    </location>
</feature>
<reference evidence="3 4" key="1">
    <citation type="journal article" date="2018" name="Gigascience">
        <title>Genomes of trombidid mites reveal novel predicted allergens and laterally-transferred genes associated with secondary metabolism.</title>
        <authorList>
            <person name="Dong X."/>
            <person name="Chaisiri K."/>
            <person name="Xia D."/>
            <person name="Armstrong S.D."/>
            <person name="Fang Y."/>
            <person name="Donnelly M.J."/>
            <person name="Kadowaki T."/>
            <person name="McGarry J.W."/>
            <person name="Darby A.C."/>
            <person name="Makepeace B.L."/>
        </authorList>
    </citation>
    <scope>NUCLEOTIDE SEQUENCE [LARGE SCALE GENOMIC DNA]</scope>
    <source>
        <strain evidence="3">UoL-UT</strain>
    </source>
</reference>
<keyword evidence="4" id="KW-1185">Reference proteome</keyword>
<evidence type="ECO:0000259" key="2">
    <source>
        <dbReference type="Pfam" id="PF02932"/>
    </source>
</evidence>
<organism evidence="3 4">
    <name type="scientific">Leptotrombidium deliense</name>
    <dbReference type="NCBI Taxonomy" id="299467"/>
    <lineage>
        <taxon>Eukaryota</taxon>
        <taxon>Metazoa</taxon>
        <taxon>Ecdysozoa</taxon>
        <taxon>Arthropoda</taxon>
        <taxon>Chelicerata</taxon>
        <taxon>Arachnida</taxon>
        <taxon>Acari</taxon>
        <taxon>Acariformes</taxon>
        <taxon>Trombidiformes</taxon>
        <taxon>Prostigmata</taxon>
        <taxon>Anystina</taxon>
        <taxon>Parasitengona</taxon>
        <taxon>Trombiculoidea</taxon>
        <taxon>Trombiculidae</taxon>
        <taxon>Leptotrombidium</taxon>
    </lineage>
</organism>
<dbReference type="InterPro" id="IPR006028">
    <property type="entry name" value="GABAA/Glycine_rcpt"/>
</dbReference>
<keyword evidence="3" id="KW-0675">Receptor</keyword>
<proteinExistence type="predicted"/>
<dbReference type="Pfam" id="PF02932">
    <property type="entry name" value="Neur_chan_memb"/>
    <property type="match status" value="1"/>
</dbReference>
<dbReference type="Proteomes" id="UP000288716">
    <property type="component" value="Unassembled WGS sequence"/>
</dbReference>
<dbReference type="AlphaFoldDB" id="A0A443SWD8"/>
<dbReference type="SUPFAM" id="SSF90112">
    <property type="entry name" value="Neurotransmitter-gated ion-channel transmembrane pore"/>
    <property type="match status" value="1"/>
</dbReference>
<protein>
    <submittedName>
        <fullName evidence="3">Glycine receptor subunit beta-type 4-like protein</fullName>
    </submittedName>
</protein>
<feature type="domain" description="Neurotransmitter-gated ion-channel transmembrane" evidence="2">
    <location>
        <begin position="21"/>
        <end position="74"/>
    </location>
</feature>
<sequence length="112" mass="12869">MSAVEITLKFERSIANSLAGVYTPTFLIVITTFLTFWFGSGSSSERVTVGMTALLAVVTTFAQTRKELPPISYISWQKIKFGVLNVVIYALQKMMFPWDHWYFRYRIPSTKE</sequence>
<comment type="caution">
    <text evidence="3">The sequence shown here is derived from an EMBL/GenBank/DDBJ whole genome shotgun (WGS) entry which is preliminary data.</text>
</comment>
<evidence type="ECO:0000313" key="3">
    <source>
        <dbReference type="EMBL" id="RWS31820.1"/>
    </source>
</evidence>
<dbReference type="EMBL" id="NCKV01000052">
    <property type="protein sequence ID" value="RWS31820.1"/>
    <property type="molecule type" value="Genomic_DNA"/>
</dbReference>
<dbReference type="GO" id="GO:0016020">
    <property type="term" value="C:membrane"/>
    <property type="evidence" value="ECO:0007669"/>
    <property type="project" value="InterPro"/>
</dbReference>
<dbReference type="VEuPathDB" id="VectorBase:LDEU000219"/>
<dbReference type="GO" id="GO:0005230">
    <property type="term" value="F:extracellular ligand-gated monoatomic ion channel activity"/>
    <property type="evidence" value="ECO:0007669"/>
    <property type="project" value="UniProtKB-ARBA"/>
</dbReference>
<evidence type="ECO:0000313" key="4">
    <source>
        <dbReference type="Proteomes" id="UP000288716"/>
    </source>
</evidence>
<dbReference type="Gene3D" id="1.20.58.390">
    <property type="entry name" value="Neurotransmitter-gated ion-channel transmembrane domain"/>
    <property type="match status" value="1"/>
</dbReference>